<comment type="caution">
    <text evidence="2">The sequence shown here is derived from an EMBL/GenBank/DDBJ whole genome shotgun (WGS) entry which is preliminary data.</text>
</comment>
<organism evidence="2 3">
    <name type="scientific">Pedobacter montanisoli</name>
    <dbReference type="NCBI Taxonomy" id="2923277"/>
    <lineage>
        <taxon>Bacteria</taxon>
        <taxon>Pseudomonadati</taxon>
        <taxon>Bacteroidota</taxon>
        <taxon>Sphingobacteriia</taxon>
        <taxon>Sphingobacteriales</taxon>
        <taxon>Sphingobacteriaceae</taxon>
        <taxon>Pedobacter</taxon>
    </lineage>
</organism>
<evidence type="ECO:0000313" key="3">
    <source>
        <dbReference type="Proteomes" id="UP001165460"/>
    </source>
</evidence>
<sequence length="159" mass="18261">MTSNEQLINKFYTAFAGSDFKTMQKSYADEARFNDPVFGNLDATQVRAMWQMLISRGKELKIEFGQIEQQDEERVTAVWQASYLFTATGKKVINNVKSSFEIKEGKIINQTDEFDFKKWAKQAFGFGGWLLGGTRNFKEKVGEQARKNLTAFMKKISQP</sequence>
<accession>A0ABS9ZV70</accession>
<dbReference type="RefSeq" id="WP_243360262.1">
    <property type="nucleotide sequence ID" value="NZ_JALGBH010000001.1"/>
</dbReference>
<reference evidence="2" key="1">
    <citation type="submission" date="2022-03" db="EMBL/GenBank/DDBJ databases">
        <authorList>
            <person name="Woo C.Y."/>
        </authorList>
    </citation>
    <scope>NUCLEOTIDE SEQUENCE</scope>
    <source>
        <strain evidence="2">CYS-01</strain>
    </source>
</reference>
<evidence type="ECO:0000259" key="1">
    <source>
        <dbReference type="Pfam" id="PF12680"/>
    </source>
</evidence>
<dbReference type="Proteomes" id="UP001165460">
    <property type="component" value="Unassembled WGS sequence"/>
</dbReference>
<name>A0ABS9ZV70_9SPHI</name>
<proteinExistence type="predicted"/>
<gene>
    <name evidence="2" type="ORF">MMF97_05130</name>
</gene>
<dbReference type="EMBL" id="JALGBH010000001">
    <property type="protein sequence ID" value="MCJ0742089.1"/>
    <property type="molecule type" value="Genomic_DNA"/>
</dbReference>
<feature type="domain" description="SnoaL-like" evidence="1">
    <location>
        <begin position="9"/>
        <end position="108"/>
    </location>
</feature>
<dbReference type="InterPro" id="IPR037401">
    <property type="entry name" value="SnoaL-like"/>
</dbReference>
<dbReference type="Pfam" id="PF12680">
    <property type="entry name" value="SnoaL_2"/>
    <property type="match status" value="1"/>
</dbReference>
<keyword evidence="3" id="KW-1185">Reference proteome</keyword>
<evidence type="ECO:0000313" key="2">
    <source>
        <dbReference type="EMBL" id="MCJ0742089.1"/>
    </source>
</evidence>
<dbReference type="InterPro" id="IPR032710">
    <property type="entry name" value="NTF2-like_dom_sf"/>
</dbReference>
<protein>
    <submittedName>
        <fullName evidence="2">Nuclear transport factor 2 family protein</fullName>
    </submittedName>
</protein>
<dbReference type="SUPFAM" id="SSF54427">
    <property type="entry name" value="NTF2-like"/>
    <property type="match status" value="1"/>
</dbReference>
<dbReference type="Gene3D" id="3.10.450.50">
    <property type="match status" value="1"/>
</dbReference>